<dbReference type="InterPro" id="IPR011006">
    <property type="entry name" value="CheY-like_superfamily"/>
</dbReference>
<gene>
    <name evidence="2" type="ORF">NCS_10663</name>
</gene>
<dbReference type="EMBL" id="LT841358">
    <property type="protein sequence ID" value="SMH70856.1"/>
    <property type="molecule type" value="Genomic_DNA"/>
</dbReference>
<dbReference type="SMART" id="SM00448">
    <property type="entry name" value="REC"/>
    <property type="match status" value="1"/>
</dbReference>
<dbReference type="GO" id="GO:0000160">
    <property type="term" value="P:phosphorelay signal transduction system"/>
    <property type="evidence" value="ECO:0007669"/>
    <property type="project" value="InterPro"/>
</dbReference>
<dbReference type="PANTHER" id="PTHR43228:SF1">
    <property type="entry name" value="TWO-COMPONENT RESPONSE REGULATOR ARR22"/>
    <property type="match status" value="1"/>
</dbReference>
<dbReference type="InterPro" id="IPR001789">
    <property type="entry name" value="Sig_transdc_resp-reg_receiver"/>
</dbReference>
<keyword evidence="3" id="KW-1185">Reference proteome</keyword>
<protein>
    <submittedName>
        <fullName evidence="2">Response regulator receiver protein</fullName>
    </submittedName>
</protein>
<name>A0A2H1FDK2_9ARCH</name>
<dbReference type="Proteomes" id="UP000230607">
    <property type="component" value="Chromosome 1"/>
</dbReference>
<reference evidence="3" key="1">
    <citation type="submission" date="2017-03" db="EMBL/GenBank/DDBJ databases">
        <authorList>
            <person name="Herbold C."/>
        </authorList>
    </citation>
    <scope>NUCLEOTIDE SEQUENCE [LARGE SCALE GENOMIC DNA]</scope>
</reference>
<dbReference type="Gene3D" id="3.40.50.2300">
    <property type="match status" value="1"/>
</dbReference>
<dbReference type="PANTHER" id="PTHR43228">
    <property type="entry name" value="TWO-COMPONENT RESPONSE REGULATOR"/>
    <property type="match status" value="1"/>
</dbReference>
<evidence type="ECO:0000259" key="1">
    <source>
        <dbReference type="PROSITE" id="PS50110"/>
    </source>
</evidence>
<dbReference type="SUPFAM" id="SSF52172">
    <property type="entry name" value="CheY-like"/>
    <property type="match status" value="1"/>
</dbReference>
<proteinExistence type="predicted"/>
<dbReference type="AlphaFoldDB" id="A0A2H1FDK2"/>
<dbReference type="PROSITE" id="PS50110">
    <property type="entry name" value="RESPONSE_REGULATORY"/>
    <property type="match status" value="1"/>
</dbReference>
<sequence>MPDDNNMEHPAYTALVVDDDEDTVNLFTEFLEIYDIAVIGKAFDGKQAVTIYNDMIPNIVFSDVMMPDYDGFYALENIKKMNPKAIVVMITGDVRLDTISRLEQLGADAIIYKPFDMQSVMQTAHNLLAKTICSTSSI</sequence>
<feature type="domain" description="Response regulatory" evidence="1">
    <location>
        <begin position="13"/>
        <end position="128"/>
    </location>
</feature>
<evidence type="ECO:0000313" key="3">
    <source>
        <dbReference type="Proteomes" id="UP000230607"/>
    </source>
</evidence>
<accession>A0A2H1FDK2</accession>
<dbReference type="CDD" id="cd00156">
    <property type="entry name" value="REC"/>
    <property type="match status" value="1"/>
</dbReference>
<evidence type="ECO:0000313" key="2">
    <source>
        <dbReference type="EMBL" id="SMH70856.1"/>
    </source>
</evidence>
<dbReference type="Pfam" id="PF00072">
    <property type="entry name" value="Response_reg"/>
    <property type="match status" value="1"/>
</dbReference>
<dbReference type="InterPro" id="IPR052048">
    <property type="entry name" value="ST_Response_Regulator"/>
</dbReference>
<organism evidence="2 3">
    <name type="scientific">Candidatus Nitrosotalea okcheonensis</name>
    <dbReference type="NCBI Taxonomy" id="1903276"/>
    <lineage>
        <taxon>Archaea</taxon>
        <taxon>Nitrososphaerota</taxon>
        <taxon>Nitrososphaeria</taxon>
        <taxon>Nitrosotaleales</taxon>
        <taxon>Nitrosotaleaceae</taxon>
        <taxon>Nitrosotalea</taxon>
    </lineage>
</organism>